<dbReference type="InterPro" id="IPR013325">
    <property type="entry name" value="RNA_pol_sigma_r2"/>
</dbReference>
<evidence type="ECO:0000313" key="7">
    <source>
        <dbReference type="EnsemblMetazoa" id="XP_028516346.1"/>
    </source>
</evidence>
<dbReference type="OrthoDB" id="5376590at2759"/>
<dbReference type="InterPro" id="IPR013324">
    <property type="entry name" value="RNA_pol_sigma_r3/r4-like"/>
</dbReference>
<dbReference type="Pfam" id="PF04542">
    <property type="entry name" value="Sigma70_r2"/>
    <property type="match status" value="1"/>
</dbReference>
<dbReference type="InterPro" id="IPR007627">
    <property type="entry name" value="RNA_pol_sigma70_r2"/>
</dbReference>
<keyword evidence="4" id="KW-0804">Transcription</keyword>
<accession>A0A913YQA5</accession>
<dbReference type="InterPro" id="IPR036388">
    <property type="entry name" value="WH-like_DNA-bd_sf"/>
</dbReference>
<dbReference type="AlphaFoldDB" id="A0A913YQA5"/>
<reference evidence="7" key="1">
    <citation type="submission" date="2022-11" db="UniProtKB">
        <authorList>
            <consortium name="EnsemblMetazoa"/>
        </authorList>
    </citation>
    <scope>IDENTIFICATION</scope>
</reference>
<dbReference type="NCBIfam" id="TIGR02937">
    <property type="entry name" value="sigma70-ECF"/>
    <property type="match status" value="1"/>
</dbReference>
<evidence type="ECO:0000313" key="8">
    <source>
        <dbReference type="Proteomes" id="UP000887567"/>
    </source>
</evidence>
<dbReference type="RefSeq" id="XP_028516346.1">
    <property type="nucleotide sequence ID" value="XM_028660545.1"/>
</dbReference>
<keyword evidence="8" id="KW-1185">Reference proteome</keyword>
<proteinExistence type="inferred from homology"/>
<dbReference type="Proteomes" id="UP000887567">
    <property type="component" value="Unplaced"/>
</dbReference>
<feature type="domain" description="RNA polymerase sigma-70 region 2" evidence="5">
    <location>
        <begin position="21"/>
        <end position="88"/>
    </location>
</feature>
<evidence type="ECO:0000256" key="1">
    <source>
        <dbReference type="ARBA" id="ARBA00010641"/>
    </source>
</evidence>
<dbReference type="GO" id="GO:0003677">
    <property type="term" value="F:DNA binding"/>
    <property type="evidence" value="ECO:0007669"/>
    <property type="project" value="InterPro"/>
</dbReference>
<dbReference type="EnsemblMetazoa" id="XM_028660545.1">
    <property type="protein sequence ID" value="XP_028516346.1"/>
    <property type="gene ID" value="LOC114575530"/>
</dbReference>
<dbReference type="KEGG" id="epa:114575530"/>
<protein>
    <submittedName>
        <fullName evidence="7">Uncharacterized protein</fullName>
    </submittedName>
</protein>
<dbReference type="GO" id="GO:0006352">
    <property type="term" value="P:DNA-templated transcription initiation"/>
    <property type="evidence" value="ECO:0007669"/>
    <property type="project" value="InterPro"/>
</dbReference>
<dbReference type="Gene3D" id="1.10.1740.10">
    <property type="match status" value="1"/>
</dbReference>
<evidence type="ECO:0000259" key="5">
    <source>
        <dbReference type="Pfam" id="PF04542"/>
    </source>
</evidence>
<evidence type="ECO:0000256" key="2">
    <source>
        <dbReference type="ARBA" id="ARBA00023015"/>
    </source>
</evidence>
<dbReference type="CDD" id="cd06171">
    <property type="entry name" value="Sigma70_r4"/>
    <property type="match status" value="1"/>
</dbReference>
<organism evidence="7 8">
    <name type="scientific">Exaiptasia diaphana</name>
    <name type="common">Tropical sea anemone</name>
    <name type="synonym">Aiptasia pulchella</name>
    <dbReference type="NCBI Taxonomy" id="2652724"/>
    <lineage>
        <taxon>Eukaryota</taxon>
        <taxon>Metazoa</taxon>
        <taxon>Cnidaria</taxon>
        <taxon>Anthozoa</taxon>
        <taxon>Hexacorallia</taxon>
        <taxon>Actiniaria</taxon>
        <taxon>Aiptasiidae</taxon>
        <taxon>Exaiptasia</taxon>
    </lineage>
</organism>
<dbReference type="GO" id="GO:0016987">
    <property type="term" value="F:sigma factor activity"/>
    <property type="evidence" value="ECO:0007669"/>
    <property type="project" value="UniProtKB-KW"/>
</dbReference>
<dbReference type="Pfam" id="PF08281">
    <property type="entry name" value="Sigma70_r4_2"/>
    <property type="match status" value="1"/>
</dbReference>
<keyword evidence="3" id="KW-0731">Sigma factor</keyword>
<dbReference type="Gene3D" id="1.10.10.10">
    <property type="entry name" value="Winged helix-like DNA-binding domain superfamily/Winged helix DNA-binding domain"/>
    <property type="match status" value="1"/>
</dbReference>
<dbReference type="GeneID" id="114575530"/>
<dbReference type="InterPro" id="IPR039425">
    <property type="entry name" value="RNA_pol_sigma-70-like"/>
</dbReference>
<evidence type="ECO:0000256" key="3">
    <source>
        <dbReference type="ARBA" id="ARBA00023082"/>
    </source>
</evidence>
<dbReference type="PANTHER" id="PTHR43133">
    <property type="entry name" value="RNA POLYMERASE ECF-TYPE SIGMA FACTO"/>
    <property type="match status" value="1"/>
</dbReference>
<keyword evidence="2" id="KW-0805">Transcription regulation</keyword>
<dbReference type="InterPro" id="IPR013249">
    <property type="entry name" value="RNA_pol_sigma70_r4_t2"/>
</dbReference>
<sequence>MDELTLVNKCIEGDPLAQRKLFDMYAPKMLGVCLRYTNSVEQAEDVLQDGFVKVFTKLSLYKGNGSLEGWVRRIMVNTSLDHIRKNAKFHQNVSVDDVSYKMESDAHILSSLMEEDLLKLVREMPDGYRTVFNMFAIEGYSHKEIAKKLDITENTSKSQYSRAKAYLRTKVEALNIGR</sequence>
<dbReference type="SUPFAM" id="SSF88946">
    <property type="entry name" value="Sigma2 domain of RNA polymerase sigma factors"/>
    <property type="match status" value="1"/>
</dbReference>
<evidence type="ECO:0000256" key="4">
    <source>
        <dbReference type="ARBA" id="ARBA00023163"/>
    </source>
</evidence>
<comment type="similarity">
    <text evidence="1">Belongs to the sigma-70 factor family. ECF subfamily.</text>
</comment>
<evidence type="ECO:0000259" key="6">
    <source>
        <dbReference type="Pfam" id="PF08281"/>
    </source>
</evidence>
<dbReference type="InterPro" id="IPR014284">
    <property type="entry name" value="RNA_pol_sigma-70_dom"/>
</dbReference>
<dbReference type="SUPFAM" id="SSF88659">
    <property type="entry name" value="Sigma3 and sigma4 domains of RNA polymerase sigma factors"/>
    <property type="match status" value="1"/>
</dbReference>
<feature type="domain" description="RNA polymerase sigma factor 70 region 4 type 2" evidence="6">
    <location>
        <begin position="115"/>
        <end position="166"/>
    </location>
</feature>
<dbReference type="PANTHER" id="PTHR43133:SF46">
    <property type="entry name" value="RNA POLYMERASE SIGMA-70 FACTOR ECF SUBFAMILY"/>
    <property type="match status" value="1"/>
</dbReference>
<name>A0A913YQA5_EXADI</name>